<evidence type="ECO:0000256" key="2">
    <source>
        <dbReference type="ARBA" id="ARBA00009334"/>
    </source>
</evidence>
<dbReference type="Gene3D" id="3.40.50.300">
    <property type="entry name" value="P-loop containing nucleotide triphosphate hydrolases"/>
    <property type="match status" value="2"/>
</dbReference>
<dbReference type="GO" id="GO:0005524">
    <property type="term" value="F:ATP binding"/>
    <property type="evidence" value="ECO:0007669"/>
    <property type="project" value="UniProtKB-KW"/>
</dbReference>
<evidence type="ECO:0000256" key="6">
    <source>
        <dbReference type="ARBA" id="ARBA00022741"/>
    </source>
</evidence>
<evidence type="ECO:0000256" key="11">
    <source>
        <dbReference type="ARBA" id="ARBA00037449"/>
    </source>
</evidence>
<evidence type="ECO:0000313" key="17">
    <source>
        <dbReference type="Proteomes" id="UP000076532"/>
    </source>
</evidence>
<dbReference type="CDD" id="cd00268">
    <property type="entry name" value="DEADc"/>
    <property type="match status" value="1"/>
</dbReference>
<name>A0A166TAH2_9AGAM</name>
<evidence type="ECO:0000256" key="4">
    <source>
        <dbReference type="ARBA" id="ARBA00022517"/>
    </source>
</evidence>
<evidence type="ECO:0000256" key="10">
    <source>
        <dbReference type="ARBA" id="ARBA00023242"/>
    </source>
</evidence>
<dbReference type="PROSITE" id="PS51192">
    <property type="entry name" value="HELICASE_ATP_BIND_1"/>
    <property type="match status" value="1"/>
</dbReference>
<dbReference type="OrthoDB" id="196131at2759"/>
<evidence type="ECO:0000256" key="7">
    <source>
        <dbReference type="ARBA" id="ARBA00022801"/>
    </source>
</evidence>
<evidence type="ECO:0000256" key="8">
    <source>
        <dbReference type="ARBA" id="ARBA00022806"/>
    </source>
</evidence>
<keyword evidence="8 12" id="KW-0347">Helicase</keyword>
<dbReference type="AlphaFoldDB" id="A0A166TAH2"/>
<dbReference type="Proteomes" id="UP000076532">
    <property type="component" value="Unassembled WGS sequence"/>
</dbReference>
<feature type="compositionally biased region" description="Basic and acidic residues" evidence="13">
    <location>
        <begin position="1"/>
        <end position="11"/>
    </location>
</feature>
<evidence type="ECO:0000256" key="13">
    <source>
        <dbReference type="SAM" id="MobiDB-lite"/>
    </source>
</evidence>
<comment type="subcellular location">
    <subcellularLocation>
        <location evidence="1">Nucleus</location>
        <location evidence="1">Nucleolus</location>
    </subcellularLocation>
</comment>
<evidence type="ECO:0000256" key="9">
    <source>
        <dbReference type="ARBA" id="ARBA00022840"/>
    </source>
</evidence>
<protein>
    <recommendedName>
        <fullName evidence="3">RNA helicase</fullName>
        <ecNumber evidence="3">3.6.4.13</ecNumber>
    </recommendedName>
</protein>
<dbReference type="SMART" id="SM00487">
    <property type="entry name" value="DEXDc"/>
    <property type="match status" value="1"/>
</dbReference>
<evidence type="ECO:0000259" key="14">
    <source>
        <dbReference type="PROSITE" id="PS51192"/>
    </source>
</evidence>
<dbReference type="PROSITE" id="PS51194">
    <property type="entry name" value="HELICASE_CTER"/>
    <property type="match status" value="1"/>
</dbReference>
<sequence length="555" mass="59631">MEAVDAERESHAATPRATTHDPIAQPDKSEKKKKKRKRDAEEQVVPAIEQDASPAKKDKKTKQKSHSAAADTPTQASNGGASTPSTSEIDAFLTKHSITIHAPPSQTGPSPAPIISFSQLTSDILPAELSSAFKGFKEPTPVQACTWQPALQGQDVVGIAETGSGKTLAFGIPALARLIASPPDNVSGKAKGKAAPTVTVLVVAPTRELALQTHDTLSALGAPFGIASVAIFGGVDKGPQIKSLSNANKDGKITRIVVGTPGRILDLVNDGICDLSRVNYLVLDEADRMLDSGFENDIRNIISHTKPLAERQTMMFSATWPEAVRRLASTFQRDPVRVTVGSDDLTANSRVEQSVEVFDDNRSKDSRLLDRLRQLSHKKTTTTGSTEARILVFALYKKEASRVEDMLRRQGYAVGALHGDLSQSARMDALDKFKNGTTGLLVATDVAARGLDIPNVGAVINYTFPLTIEDYIHRIGRTGRGGKTGKSITFFTGDAHERSLAGEFARVLRESGFDSAAESLGEKFPMTIKKKTHGAYGAFFRDDIPVPKGPTKIVF</sequence>
<feature type="domain" description="Helicase C-terminal" evidence="15">
    <location>
        <begin position="367"/>
        <end position="532"/>
    </location>
</feature>
<evidence type="ECO:0000256" key="3">
    <source>
        <dbReference type="ARBA" id="ARBA00012552"/>
    </source>
</evidence>
<dbReference type="EC" id="3.6.4.13" evidence="3"/>
<dbReference type="GO" id="GO:0003676">
    <property type="term" value="F:nucleic acid binding"/>
    <property type="evidence" value="ECO:0007669"/>
    <property type="project" value="InterPro"/>
</dbReference>
<comment type="function">
    <text evidence="11">ATP-dependent RNA helicase required for 60S ribosomal subunit synthesis. Involved in efficient pre-rRNA processing, predominantly at site A3, which is necessary for the normal formation of 25S and 5.8S rRNAs.</text>
</comment>
<dbReference type="PANTHER" id="PTHR47958">
    <property type="entry name" value="ATP-DEPENDENT RNA HELICASE DBP3"/>
    <property type="match status" value="1"/>
</dbReference>
<gene>
    <name evidence="16" type="ORF">FIBSPDRAFT_726076</name>
</gene>
<dbReference type="Pfam" id="PF00270">
    <property type="entry name" value="DEAD"/>
    <property type="match status" value="1"/>
</dbReference>
<dbReference type="PROSITE" id="PS00039">
    <property type="entry name" value="DEAD_ATP_HELICASE"/>
    <property type="match status" value="1"/>
</dbReference>
<dbReference type="InterPro" id="IPR044742">
    <property type="entry name" value="DEAD/DEAH_RhlB"/>
</dbReference>
<dbReference type="STRING" id="436010.A0A166TAH2"/>
<keyword evidence="7 12" id="KW-0378">Hydrolase</keyword>
<keyword evidence="6 12" id="KW-0547">Nucleotide-binding</keyword>
<dbReference type="SMART" id="SM00490">
    <property type="entry name" value="HELICc"/>
    <property type="match status" value="1"/>
</dbReference>
<evidence type="ECO:0000256" key="1">
    <source>
        <dbReference type="ARBA" id="ARBA00004604"/>
    </source>
</evidence>
<feature type="region of interest" description="Disordered" evidence="13">
    <location>
        <begin position="1"/>
        <end position="87"/>
    </location>
</feature>
<keyword evidence="9 12" id="KW-0067">ATP-binding</keyword>
<keyword evidence="4" id="KW-0690">Ribosome biogenesis</keyword>
<feature type="domain" description="Helicase ATP-binding" evidence="14">
    <location>
        <begin position="147"/>
        <end position="338"/>
    </location>
</feature>
<evidence type="ECO:0000256" key="12">
    <source>
        <dbReference type="RuleBase" id="RU000492"/>
    </source>
</evidence>
<feature type="compositionally biased region" description="Polar residues" evidence="13">
    <location>
        <begin position="72"/>
        <end position="87"/>
    </location>
</feature>
<dbReference type="InterPro" id="IPR011545">
    <property type="entry name" value="DEAD/DEAH_box_helicase_dom"/>
</dbReference>
<organism evidence="16 17">
    <name type="scientific">Athelia psychrophila</name>
    <dbReference type="NCBI Taxonomy" id="1759441"/>
    <lineage>
        <taxon>Eukaryota</taxon>
        <taxon>Fungi</taxon>
        <taxon>Dikarya</taxon>
        <taxon>Basidiomycota</taxon>
        <taxon>Agaricomycotina</taxon>
        <taxon>Agaricomycetes</taxon>
        <taxon>Agaricomycetidae</taxon>
        <taxon>Atheliales</taxon>
        <taxon>Atheliaceae</taxon>
        <taxon>Athelia</taxon>
    </lineage>
</organism>
<dbReference type="InterPro" id="IPR001650">
    <property type="entry name" value="Helicase_C-like"/>
</dbReference>
<keyword evidence="17" id="KW-1185">Reference proteome</keyword>
<dbReference type="EMBL" id="KV417494">
    <property type="protein sequence ID" value="KZP30403.1"/>
    <property type="molecule type" value="Genomic_DNA"/>
</dbReference>
<reference evidence="16 17" key="1">
    <citation type="journal article" date="2016" name="Mol. Biol. Evol.">
        <title>Comparative Genomics of Early-Diverging Mushroom-Forming Fungi Provides Insights into the Origins of Lignocellulose Decay Capabilities.</title>
        <authorList>
            <person name="Nagy L.G."/>
            <person name="Riley R."/>
            <person name="Tritt A."/>
            <person name="Adam C."/>
            <person name="Daum C."/>
            <person name="Floudas D."/>
            <person name="Sun H."/>
            <person name="Yadav J.S."/>
            <person name="Pangilinan J."/>
            <person name="Larsson K.H."/>
            <person name="Matsuura K."/>
            <person name="Barry K."/>
            <person name="Labutti K."/>
            <person name="Kuo R."/>
            <person name="Ohm R.A."/>
            <person name="Bhattacharya S.S."/>
            <person name="Shirouzu T."/>
            <person name="Yoshinaga Y."/>
            <person name="Martin F.M."/>
            <person name="Grigoriev I.V."/>
            <person name="Hibbett D.S."/>
        </authorList>
    </citation>
    <scope>NUCLEOTIDE SEQUENCE [LARGE SCALE GENOMIC DNA]</scope>
    <source>
        <strain evidence="16 17">CBS 109695</strain>
    </source>
</reference>
<dbReference type="GO" id="GO:0003724">
    <property type="term" value="F:RNA helicase activity"/>
    <property type="evidence" value="ECO:0007669"/>
    <property type="project" value="UniProtKB-EC"/>
</dbReference>
<dbReference type="SUPFAM" id="SSF52540">
    <property type="entry name" value="P-loop containing nucleoside triphosphate hydrolases"/>
    <property type="match status" value="1"/>
</dbReference>
<accession>A0A166TAH2</accession>
<keyword evidence="10" id="KW-0539">Nucleus</keyword>
<dbReference type="InterPro" id="IPR000629">
    <property type="entry name" value="RNA-helicase_DEAD-box_CS"/>
</dbReference>
<dbReference type="CDD" id="cd18787">
    <property type="entry name" value="SF2_C_DEAD"/>
    <property type="match status" value="1"/>
</dbReference>
<keyword evidence="5" id="KW-0698">rRNA processing</keyword>
<comment type="similarity">
    <text evidence="2">Belongs to the DEAD box helicase family. DDX5/DBP2 subfamily.</text>
</comment>
<evidence type="ECO:0000259" key="15">
    <source>
        <dbReference type="PROSITE" id="PS51194"/>
    </source>
</evidence>
<dbReference type="Pfam" id="PF00271">
    <property type="entry name" value="Helicase_C"/>
    <property type="match status" value="1"/>
</dbReference>
<dbReference type="GO" id="GO:0016787">
    <property type="term" value="F:hydrolase activity"/>
    <property type="evidence" value="ECO:0007669"/>
    <property type="project" value="UniProtKB-KW"/>
</dbReference>
<evidence type="ECO:0000256" key="5">
    <source>
        <dbReference type="ARBA" id="ARBA00022552"/>
    </source>
</evidence>
<evidence type="ECO:0000313" key="16">
    <source>
        <dbReference type="EMBL" id="KZP30403.1"/>
    </source>
</evidence>
<dbReference type="InterPro" id="IPR014001">
    <property type="entry name" value="Helicase_ATP-bd"/>
</dbReference>
<proteinExistence type="inferred from homology"/>
<dbReference type="InterPro" id="IPR027417">
    <property type="entry name" value="P-loop_NTPase"/>
</dbReference>